<dbReference type="GeneID" id="63820275"/>
<proteinExistence type="predicted"/>
<feature type="non-terminal residue" evidence="1">
    <location>
        <position position="1"/>
    </location>
</feature>
<dbReference type="EMBL" id="KV427611">
    <property type="protein sequence ID" value="KZT09651.1"/>
    <property type="molecule type" value="Genomic_DNA"/>
</dbReference>
<dbReference type="OrthoDB" id="3256525at2759"/>
<keyword evidence="2" id="KW-1185">Reference proteome</keyword>
<reference evidence="1 2" key="1">
    <citation type="journal article" date="2016" name="Mol. Biol. Evol.">
        <title>Comparative Genomics of Early-Diverging Mushroom-Forming Fungi Provides Insights into the Origins of Lignocellulose Decay Capabilities.</title>
        <authorList>
            <person name="Nagy L.G."/>
            <person name="Riley R."/>
            <person name="Tritt A."/>
            <person name="Adam C."/>
            <person name="Daum C."/>
            <person name="Floudas D."/>
            <person name="Sun H."/>
            <person name="Yadav J.S."/>
            <person name="Pangilinan J."/>
            <person name="Larsson K.H."/>
            <person name="Matsuura K."/>
            <person name="Barry K."/>
            <person name="Labutti K."/>
            <person name="Kuo R."/>
            <person name="Ohm R.A."/>
            <person name="Bhattacharya S.S."/>
            <person name="Shirouzu T."/>
            <person name="Yoshinaga Y."/>
            <person name="Martin F.M."/>
            <person name="Grigoriev I.V."/>
            <person name="Hibbett D.S."/>
        </authorList>
    </citation>
    <scope>NUCLEOTIDE SEQUENCE [LARGE SCALE GENOMIC DNA]</scope>
    <source>
        <strain evidence="1 2">93-53</strain>
    </source>
</reference>
<organism evidence="1 2">
    <name type="scientific">Laetiporus sulphureus 93-53</name>
    <dbReference type="NCBI Taxonomy" id="1314785"/>
    <lineage>
        <taxon>Eukaryota</taxon>
        <taxon>Fungi</taxon>
        <taxon>Dikarya</taxon>
        <taxon>Basidiomycota</taxon>
        <taxon>Agaricomycotina</taxon>
        <taxon>Agaricomycetes</taxon>
        <taxon>Polyporales</taxon>
        <taxon>Laetiporus</taxon>
    </lineage>
</organism>
<feature type="non-terminal residue" evidence="1">
    <location>
        <position position="300"/>
    </location>
</feature>
<dbReference type="InParanoid" id="A0A165G057"/>
<dbReference type="RefSeq" id="XP_040767391.1">
    <property type="nucleotide sequence ID" value="XM_040903244.1"/>
</dbReference>
<accession>A0A165G057</accession>
<evidence type="ECO:0000313" key="2">
    <source>
        <dbReference type="Proteomes" id="UP000076871"/>
    </source>
</evidence>
<evidence type="ECO:0008006" key="3">
    <source>
        <dbReference type="Google" id="ProtNLM"/>
    </source>
</evidence>
<dbReference type="AlphaFoldDB" id="A0A165G057"/>
<dbReference type="Proteomes" id="UP000076871">
    <property type="component" value="Unassembled WGS sequence"/>
</dbReference>
<name>A0A165G057_9APHY</name>
<sequence length="300" mass="34059">KIPNELWLGIFADATYIPEAMTCNDGESIERIADDQNAIHLHRWHREAMDTNLAIALVSRRWNALVAEFLFRYILLKDGDHAIHVAAALASRHQRSRTPVAGPGRWTIRLELALEGVHIWKKEHLRALGRIFKSCPNLRVFSTIACTSDPHLWEWCALTRTISKGLKQVHIRRLECRGEHESLLQVLVPHLAPSLEMLWVSPPSSTSRQIVYSFTHLDFPQLRSLIISDNTRTYKNSLLTCNTPALTHLVVTGSPSSTSSPHDVGEFVQRSGQRLRRLNALHHGQLGLLEMCPNLSHWVL</sequence>
<evidence type="ECO:0000313" key="1">
    <source>
        <dbReference type="EMBL" id="KZT09651.1"/>
    </source>
</evidence>
<protein>
    <recommendedName>
        <fullName evidence="3">F-box domain-containing protein</fullName>
    </recommendedName>
</protein>
<dbReference type="InterPro" id="IPR032675">
    <property type="entry name" value="LRR_dom_sf"/>
</dbReference>
<dbReference type="SUPFAM" id="SSF52047">
    <property type="entry name" value="RNI-like"/>
    <property type="match status" value="1"/>
</dbReference>
<dbReference type="Gene3D" id="3.80.10.10">
    <property type="entry name" value="Ribonuclease Inhibitor"/>
    <property type="match status" value="1"/>
</dbReference>
<gene>
    <name evidence="1" type="ORF">LAESUDRAFT_618524</name>
</gene>